<keyword evidence="1" id="KW-0812">Transmembrane</keyword>
<feature type="transmembrane region" description="Helical" evidence="1">
    <location>
        <begin position="205"/>
        <end position="223"/>
    </location>
</feature>
<feature type="transmembrane region" description="Helical" evidence="1">
    <location>
        <begin position="171"/>
        <end position="193"/>
    </location>
</feature>
<name>A0ABN2B445_9ACTN</name>
<dbReference type="Proteomes" id="UP001501470">
    <property type="component" value="Unassembled WGS sequence"/>
</dbReference>
<organism evidence="2 3">
    <name type="scientific">Dactylosporangium maewongense</name>
    <dbReference type="NCBI Taxonomy" id="634393"/>
    <lineage>
        <taxon>Bacteria</taxon>
        <taxon>Bacillati</taxon>
        <taxon>Actinomycetota</taxon>
        <taxon>Actinomycetes</taxon>
        <taxon>Micromonosporales</taxon>
        <taxon>Micromonosporaceae</taxon>
        <taxon>Dactylosporangium</taxon>
    </lineage>
</organism>
<keyword evidence="3" id="KW-1185">Reference proteome</keyword>
<proteinExistence type="predicted"/>
<reference evidence="2 3" key="1">
    <citation type="journal article" date="2019" name="Int. J. Syst. Evol. Microbiol.">
        <title>The Global Catalogue of Microorganisms (GCM) 10K type strain sequencing project: providing services to taxonomists for standard genome sequencing and annotation.</title>
        <authorList>
            <consortium name="The Broad Institute Genomics Platform"/>
            <consortium name="The Broad Institute Genome Sequencing Center for Infectious Disease"/>
            <person name="Wu L."/>
            <person name="Ma J."/>
        </authorList>
    </citation>
    <scope>NUCLEOTIDE SEQUENCE [LARGE SCALE GENOMIC DNA]</scope>
    <source>
        <strain evidence="2 3">JCM 15933</strain>
    </source>
</reference>
<gene>
    <name evidence="2" type="ORF">GCM10009827_056760</name>
</gene>
<sequence>MSGSPGSVRNGTDSFSIWRVPNFFFQPRGMYLGGLDEAIGGLNRLRSLLGLATLIVVAIVYQGFGRVVSAPYQPGQAKPEASNAVVNGRVYTFAAAEDRLGEIALSAILTAVAGIGVSVVVSLALVVAARRGARLATARQLLWPIGTVVVFVAYFWSFSVAFPWLDARLPGIVNFLILILPVIWFFKSIWLVVTGLFRADDGHPLLAPITSTITAWIFGVLAVRGAQPVGMPHPVWLVTVLGGPLSITVVAWIATRRLKRLYPESYPFRDGPLA</sequence>
<feature type="transmembrane region" description="Helical" evidence="1">
    <location>
        <begin position="103"/>
        <end position="129"/>
    </location>
</feature>
<feature type="transmembrane region" description="Helical" evidence="1">
    <location>
        <begin position="141"/>
        <end position="165"/>
    </location>
</feature>
<evidence type="ECO:0000313" key="2">
    <source>
        <dbReference type="EMBL" id="GAA1531643.1"/>
    </source>
</evidence>
<dbReference type="RefSeq" id="WP_344505226.1">
    <property type="nucleotide sequence ID" value="NZ_BAAAQD010000011.1"/>
</dbReference>
<evidence type="ECO:0000313" key="3">
    <source>
        <dbReference type="Proteomes" id="UP001501470"/>
    </source>
</evidence>
<keyword evidence="1" id="KW-0472">Membrane</keyword>
<keyword evidence="1" id="KW-1133">Transmembrane helix</keyword>
<evidence type="ECO:0008006" key="4">
    <source>
        <dbReference type="Google" id="ProtNLM"/>
    </source>
</evidence>
<comment type="caution">
    <text evidence="2">The sequence shown here is derived from an EMBL/GenBank/DDBJ whole genome shotgun (WGS) entry which is preliminary data.</text>
</comment>
<feature type="transmembrane region" description="Helical" evidence="1">
    <location>
        <begin position="235"/>
        <end position="254"/>
    </location>
</feature>
<accession>A0ABN2B445</accession>
<dbReference type="EMBL" id="BAAAQD010000011">
    <property type="protein sequence ID" value="GAA1531643.1"/>
    <property type="molecule type" value="Genomic_DNA"/>
</dbReference>
<evidence type="ECO:0000256" key="1">
    <source>
        <dbReference type="SAM" id="Phobius"/>
    </source>
</evidence>
<feature type="transmembrane region" description="Helical" evidence="1">
    <location>
        <begin position="45"/>
        <end position="64"/>
    </location>
</feature>
<protein>
    <recommendedName>
        <fullName evidence="4">Integral membrane protein</fullName>
    </recommendedName>
</protein>